<dbReference type="InterPro" id="IPR014756">
    <property type="entry name" value="Ig_E-set"/>
</dbReference>
<evidence type="ECO:0000256" key="9">
    <source>
        <dbReference type="SAM" id="Phobius"/>
    </source>
</evidence>
<dbReference type="PANTHER" id="PTHR34820:SF4">
    <property type="entry name" value="INNER MEMBRANE PROTEIN YEBZ"/>
    <property type="match status" value="1"/>
</dbReference>
<dbReference type="SUPFAM" id="SSF81296">
    <property type="entry name" value="E set domains"/>
    <property type="match status" value="1"/>
</dbReference>
<feature type="transmembrane region" description="Helical" evidence="9">
    <location>
        <begin position="289"/>
        <end position="308"/>
    </location>
</feature>
<feature type="transmembrane region" description="Helical" evidence="9">
    <location>
        <begin position="178"/>
        <end position="199"/>
    </location>
</feature>
<feature type="domain" description="Copper resistance protein D" evidence="11">
    <location>
        <begin position="312"/>
        <end position="412"/>
    </location>
</feature>
<reference evidence="12 13" key="1">
    <citation type="submission" date="2024-06" db="EMBL/GenBank/DDBJ databases">
        <title>Sorghum-associated microbial communities from plants grown in Nebraska, USA.</title>
        <authorList>
            <person name="Schachtman D."/>
        </authorList>
    </citation>
    <scope>NUCLEOTIDE SEQUENCE [LARGE SCALE GENOMIC DNA]</scope>
    <source>
        <strain evidence="12 13">3207</strain>
    </source>
</reference>
<dbReference type="Gene3D" id="2.60.40.1220">
    <property type="match status" value="1"/>
</dbReference>
<gene>
    <name evidence="12" type="ORF">ABIE08_004635</name>
</gene>
<evidence type="ECO:0000256" key="7">
    <source>
        <dbReference type="ARBA" id="ARBA00023008"/>
    </source>
</evidence>
<feature type="transmembrane region" description="Helical" evidence="9">
    <location>
        <begin position="352"/>
        <end position="374"/>
    </location>
</feature>
<accession>A0ABV2R7P6</accession>
<evidence type="ECO:0000256" key="1">
    <source>
        <dbReference type="ARBA" id="ARBA00004651"/>
    </source>
</evidence>
<proteinExistence type="predicted"/>
<feature type="transmembrane region" description="Helical" evidence="9">
    <location>
        <begin position="219"/>
        <end position="243"/>
    </location>
</feature>
<dbReference type="InterPro" id="IPR032694">
    <property type="entry name" value="CopC/D"/>
</dbReference>
<keyword evidence="13" id="KW-1185">Reference proteome</keyword>
<dbReference type="InterPro" id="IPR007348">
    <property type="entry name" value="CopC_dom"/>
</dbReference>
<feature type="domain" description="CopC" evidence="10">
    <location>
        <begin position="31"/>
        <end position="122"/>
    </location>
</feature>
<dbReference type="InterPro" id="IPR014755">
    <property type="entry name" value="Cu-Rt/internalin_Ig-like"/>
</dbReference>
<sequence>MVTIATGWTRVLLAALVLVAGLLAAGEALAHASLIRASPIDGSVVATAPPAFSLTFSEPTSPLSLKLVRPDGSTVALDGFTLRDATVDIPAPAGLGNGTHVLSWRVVSEDGHPIGGSAVFSIGAPSAGGSKAAVEAIDVPVRGAVWLGKLVTYAGLYLGVGGAFFVSLAGGGGRSRRFCAGWILAGLVAVPLSLGFQGLDALGPPIGSILQPVVWKTGFGTSLGTLACLALAALIAAFAALFTGGVLAKILSFAALALTGVALASSGHASAAHPGWLTRPAVFLHGVGIAFWAGALFPLALALASPAPEAATALRRFSKLAPWFVLPLVGAGLLLALVQVRVPEALWTTNYGLVLLAKLALLIPLFGLALFNRLRLTEPAGKGDARAIAQLRRSIAAELLLVVVIFAVAALWRFTPPPRALAEAAAAPAAIHIHAAQAMADLEIAPGRAGVTSATISVMTGDFGPLDAQGVTLVLSNPDAGIEAIRREAKKPGDGTWRIDDLTLPVAGRWHARIDILVSDFELVKLEDVIEIRP</sequence>
<feature type="transmembrane region" description="Helical" evidence="9">
    <location>
        <begin position="150"/>
        <end position="171"/>
    </location>
</feature>
<evidence type="ECO:0000313" key="13">
    <source>
        <dbReference type="Proteomes" id="UP001549321"/>
    </source>
</evidence>
<protein>
    <submittedName>
        <fullName evidence="12">Copper transport protein</fullName>
    </submittedName>
</protein>
<dbReference type="Pfam" id="PF05425">
    <property type="entry name" value="CopD"/>
    <property type="match status" value="1"/>
</dbReference>
<keyword evidence="5" id="KW-0732">Signal</keyword>
<evidence type="ECO:0000256" key="4">
    <source>
        <dbReference type="ARBA" id="ARBA00022723"/>
    </source>
</evidence>
<keyword evidence="7" id="KW-0186">Copper</keyword>
<organism evidence="12 13">
    <name type="scientific">Kaistia defluvii</name>
    <dbReference type="NCBI Taxonomy" id="410841"/>
    <lineage>
        <taxon>Bacteria</taxon>
        <taxon>Pseudomonadati</taxon>
        <taxon>Pseudomonadota</taxon>
        <taxon>Alphaproteobacteria</taxon>
        <taxon>Hyphomicrobiales</taxon>
        <taxon>Kaistiaceae</taxon>
        <taxon>Kaistia</taxon>
    </lineage>
</organism>
<evidence type="ECO:0000259" key="10">
    <source>
        <dbReference type="Pfam" id="PF04234"/>
    </source>
</evidence>
<feature type="transmembrane region" description="Helical" evidence="9">
    <location>
        <begin position="320"/>
        <end position="340"/>
    </location>
</feature>
<dbReference type="Pfam" id="PF04234">
    <property type="entry name" value="CopC"/>
    <property type="match status" value="1"/>
</dbReference>
<keyword evidence="4" id="KW-0479">Metal-binding</keyword>
<name>A0ABV2R7P6_9HYPH</name>
<feature type="transmembrane region" description="Helical" evidence="9">
    <location>
        <begin position="250"/>
        <end position="269"/>
    </location>
</feature>
<evidence type="ECO:0000256" key="2">
    <source>
        <dbReference type="ARBA" id="ARBA00022475"/>
    </source>
</evidence>
<keyword evidence="3 9" id="KW-0812">Transmembrane</keyword>
<comment type="subcellular location">
    <subcellularLocation>
        <location evidence="1">Cell membrane</location>
        <topology evidence="1">Multi-pass membrane protein</topology>
    </subcellularLocation>
</comment>
<evidence type="ECO:0000256" key="8">
    <source>
        <dbReference type="ARBA" id="ARBA00023136"/>
    </source>
</evidence>
<dbReference type="InterPro" id="IPR008457">
    <property type="entry name" value="Cu-R_CopD_dom"/>
</dbReference>
<evidence type="ECO:0000259" key="11">
    <source>
        <dbReference type="Pfam" id="PF05425"/>
    </source>
</evidence>
<evidence type="ECO:0000313" key="12">
    <source>
        <dbReference type="EMBL" id="MET4636670.1"/>
    </source>
</evidence>
<evidence type="ECO:0000256" key="3">
    <source>
        <dbReference type="ARBA" id="ARBA00022692"/>
    </source>
</evidence>
<keyword evidence="6 9" id="KW-1133">Transmembrane helix</keyword>
<keyword evidence="8 9" id="KW-0472">Membrane</keyword>
<keyword evidence="2" id="KW-1003">Cell membrane</keyword>
<dbReference type="Proteomes" id="UP001549321">
    <property type="component" value="Unassembled WGS sequence"/>
</dbReference>
<evidence type="ECO:0000256" key="5">
    <source>
        <dbReference type="ARBA" id="ARBA00022729"/>
    </source>
</evidence>
<dbReference type="EMBL" id="JBEPSM010000006">
    <property type="protein sequence ID" value="MET4636670.1"/>
    <property type="molecule type" value="Genomic_DNA"/>
</dbReference>
<dbReference type="PANTHER" id="PTHR34820">
    <property type="entry name" value="INNER MEMBRANE PROTEIN YEBZ"/>
    <property type="match status" value="1"/>
</dbReference>
<evidence type="ECO:0000256" key="6">
    <source>
        <dbReference type="ARBA" id="ARBA00022989"/>
    </source>
</evidence>
<comment type="caution">
    <text evidence="12">The sequence shown here is derived from an EMBL/GenBank/DDBJ whole genome shotgun (WGS) entry which is preliminary data.</text>
</comment>
<dbReference type="RefSeq" id="WP_354554397.1">
    <property type="nucleotide sequence ID" value="NZ_JBEPSM010000006.1"/>
</dbReference>
<feature type="transmembrane region" description="Helical" evidence="9">
    <location>
        <begin position="395"/>
        <end position="414"/>
    </location>
</feature>